<keyword evidence="2" id="KW-1185">Reference proteome</keyword>
<dbReference type="AlphaFoldDB" id="A0A6A6QZ58"/>
<protein>
    <submittedName>
        <fullName evidence="1">Uncharacterized protein</fullName>
    </submittedName>
</protein>
<gene>
    <name evidence="1" type="ORF">BU16DRAFT_343742</name>
</gene>
<evidence type="ECO:0000313" key="2">
    <source>
        <dbReference type="Proteomes" id="UP000799750"/>
    </source>
</evidence>
<proteinExistence type="predicted"/>
<dbReference type="Proteomes" id="UP000799750">
    <property type="component" value="Unassembled WGS sequence"/>
</dbReference>
<name>A0A6A6QZ58_9PEZI</name>
<sequence>MASQQMLWLERIPISWAPWEFTAGYRAASNIFLEYASARRLSILASWCVFLHKETFPRLAARKQPTSLPMRTKLSTDYALHCQKKKPLSQETRKDTCHNRMQAACGWWPLA</sequence>
<accession>A0A6A6QZ58</accession>
<dbReference type="EMBL" id="MU004187">
    <property type="protein sequence ID" value="KAF2496913.1"/>
    <property type="molecule type" value="Genomic_DNA"/>
</dbReference>
<organism evidence="1 2">
    <name type="scientific">Lophium mytilinum</name>
    <dbReference type="NCBI Taxonomy" id="390894"/>
    <lineage>
        <taxon>Eukaryota</taxon>
        <taxon>Fungi</taxon>
        <taxon>Dikarya</taxon>
        <taxon>Ascomycota</taxon>
        <taxon>Pezizomycotina</taxon>
        <taxon>Dothideomycetes</taxon>
        <taxon>Pleosporomycetidae</taxon>
        <taxon>Mytilinidiales</taxon>
        <taxon>Mytilinidiaceae</taxon>
        <taxon>Lophium</taxon>
    </lineage>
</organism>
<reference evidence="1" key="1">
    <citation type="journal article" date="2020" name="Stud. Mycol.">
        <title>101 Dothideomycetes genomes: a test case for predicting lifestyles and emergence of pathogens.</title>
        <authorList>
            <person name="Haridas S."/>
            <person name="Albert R."/>
            <person name="Binder M."/>
            <person name="Bloem J."/>
            <person name="Labutti K."/>
            <person name="Salamov A."/>
            <person name="Andreopoulos B."/>
            <person name="Baker S."/>
            <person name="Barry K."/>
            <person name="Bills G."/>
            <person name="Bluhm B."/>
            <person name="Cannon C."/>
            <person name="Castanera R."/>
            <person name="Culley D."/>
            <person name="Daum C."/>
            <person name="Ezra D."/>
            <person name="Gonzalez J."/>
            <person name="Henrissat B."/>
            <person name="Kuo A."/>
            <person name="Liang C."/>
            <person name="Lipzen A."/>
            <person name="Lutzoni F."/>
            <person name="Magnuson J."/>
            <person name="Mondo S."/>
            <person name="Nolan M."/>
            <person name="Ohm R."/>
            <person name="Pangilinan J."/>
            <person name="Park H.-J."/>
            <person name="Ramirez L."/>
            <person name="Alfaro M."/>
            <person name="Sun H."/>
            <person name="Tritt A."/>
            <person name="Yoshinaga Y."/>
            <person name="Zwiers L.-H."/>
            <person name="Turgeon B."/>
            <person name="Goodwin S."/>
            <person name="Spatafora J."/>
            <person name="Crous P."/>
            <person name="Grigoriev I."/>
        </authorList>
    </citation>
    <scope>NUCLEOTIDE SEQUENCE</scope>
    <source>
        <strain evidence="1">CBS 269.34</strain>
    </source>
</reference>
<evidence type="ECO:0000313" key="1">
    <source>
        <dbReference type="EMBL" id="KAF2496913.1"/>
    </source>
</evidence>